<dbReference type="PANTHER" id="PTHR11102:SF160">
    <property type="entry name" value="ERAD-ASSOCIATED E3 UBIQUITIN-PROTEIN LIGASE COMPONENT HRD3"/>
    <property type="match status" value="1"/>
</dbReference>
<gene>
    <name evidence="1" type="ORF">METZ01_LOCUS204499</name>
</gene>
<dbReference type="PANTHER" id="PTHR11102">
    <property type="entry name" value="SEL-1-LIKE PROTEIN"/>
    <property type="match status" value="1"/>
</dbReference>
<dbReference type="Gene3D" id="1.25.40.10">
    <property type="entry name" value="Tetratricopeptide repeat domain"/>
    <property type="match status" value="1"/>
</dbReference>
<dbReference type="AlphaFoldDB" id="A0A382EMI7"/>
<protein>
    <recommendedName>
        <fullName evidence="2">Sel1 repeat family protein</fullName>
    </recommendedName>
</protein>
<accession>A0A382EMI7</accession>
<reference evidence="1" key="1">
    <citation type="submission" date="2018-05" db="EMBL/GenBank/DDBJ databases">
        <authorList>
            <person name="Lanie J.A."/>
            <person name="Ng W.-L."/>
            <person name="Kazmierczak K.M."/>
            <person name="Andrzejewski T.M."/>
            <person name="Davidsen T.M."/>
            <person name="Wayne K.J."/>
            <person name="Tettelin H."/>
            <person name="Glass J.I."/>
            <person name="Rusch D."/>
            <person name="Podicherti R."/>
            <person name="Tsui H.-C.T."/>
            <person name="Winkler M.E."/>
        </authorList>
    </citation>
    <scope>NUCLEOTIDE SEQUENCE</scope>
</reference>
<sequence length="225" mass="24736">EAQYHLGAMDLEGQGLVQSDNEAAMWFRKSAEQGLANAQYNLGKMYFEGRGLVQSDSEAVKWLRKASEQGVAEASYTLGLIGVIQRDKEASVQDFGKAAEQGLSIDLITKAVIATIPNKEIALAFVLEEIEAAQYGNEDAKKFAKDIGFLRDEYEGAMKDCSAEVDGPSGPQQTLTKLILGGLPDSSIDEKARMRIEVVKNVIKNWKLKETTQGNDDDVPFWNLN</sequence>
<dbReference type="InterPro" id="IPR011990">
    <property type="entry name" value="TPR-like_helical_dom_sf"/>
</dbReference>
<dbReference type="Pfam" id="PF08238">
    <property type="entry name" value="Sel1"/>
    <property type="match status" value="3"/>
</dbReference>
<dbReference type="SUPFAM" id="SSF81901">
    <property type="entry name" value="HCP-like"/>
    <property type="match status" value="1"/>
</dbReference>
<organism evidence="1">
    <name type="scientific">marine metagenome</name>
    <dbReference type="NCBI Taxonomy" id="408172"/>
    <lineage>
        <taxon>unclassified sequences</taxon>
        <taxon>metagenomes</taxon>
        <taxon>ecological metagenomes</taxon>
    </lineage>
</organism>
<dbReference type="SMART" id="SM00671">
    <property type="entry name" value="SEL1"/>
    <property type="match status" value="3"/>
</dbReference>
<dbReference type="EMBL" id="UINC01045190">
    <property type="protein sequence ID" value="SVB51645.1"/>
    <property type="molecule type" value="Genomic_DNA"/>
</dbReference>
<feature type="non-terminal residue" evidence="1">
    <location>
        <position position="1"/>
    </location>
</feature>
<evidence type="ECO:0008006" key="2">
    <source>
        <dbReference type="Google" id="ProtNLM"/>
    </source>
</evidence>
<evidence type="ECO:0000313" key="1">
    <source>
        <dbReference type="EMBL" id="SVB51645.1"/>
    </source>
</evidence>
<name>A0A382EMI7_9ZZZZ</name>
<dbReference type="InterPro" id="IPR006597">
    <property type="entry name" value="Sel1-like"/>
</dbReference>
<dbReference type="InterPro" id="IPR050767">
    <property type="entry name" value="Sel1_AlgK"/>
</dbReference>
<proteinExistence type="predicted"/>